<evidence type="ECO:0000256" key="8">
    <source>
        <dbReference type="ARBA" id="ARBA00031282"/>
    </source>
</evidence>
<evidence type="ECO:0000256" key="1">
    <source>
        <dbReference type="ARBA" id="ARBA00001954"/>
    </source>
</evidence>
<evidence type="ECO:0000256" key="9">
    <source>
        <dbReference type="ARBA" id="ARBA00047725"/>
    </source>
</evidence>
<evidence type="ECO:0000256" key="3">
    <source>
        <dbReference type="ARBA" id="ARBA00012293"/>
    </source>
</evidence>
<keyword evidence="11" id="KW-0408">Iron</keyword>
<reference evidence="13 14" key="1">
    <citation type="submission" date="2023-11" db="EMBL/GenBank/DDBJ databases">
        <title>Arctic aerobic anoxygenic photoheterotroph Sediminicoccus rosea KRV36 adapts its photosynthesis to long days of polar summer.</title>
        <authorList>
            <person name="Tomasch J."/>
            <person name="Kopejtka K."/>
            <person name="Bily T."/>
            <person name="Gardiner A.T."/>
            <person name="Gardian Z."/>
            <person name="Shivaramu S."/>
            <person name="Koblizek M."/>
            <person name="Engelhardt F."/>
            <person name="Kaftan D."/>
        </authorList>
    </citation>
    <scope>NUCLEOTIDE SEQUENCE [LARGE SCALE GENOMIC DNA]</scope>
    <source>
        <strain evidence="13 14">R-30</strain>
    </source>
</reference>
<comment type="catalytic activity">
    <reaction evidence="10">
        <text>L-arginine + 2-oxoglutarate + O2 = guanidine + L-glutamate 5-semialdehyde + succinate + CO2</text>
        <dbReference type="Rhea" id="RHEA:31535"/>
        <dbReference type="ChEBI" id="CHEBI:15379"/>
        <dbReference type="ChEBI" id="CHEBI:16526"/>
        <dbReference type="ChEBI" id="CHEBI:16810"/>
        <dbReference type="ChEBI" id="CHEBI:30031"/>
        <dbReference type="ChEBI" id="CHEBI:30087"/>
        <dbReference type="ChEBI" id="CHEBI:32682"/>
        <dbReference type="ChEBI" id="CHEBI:58066"/>
        <dbReference type="EC" id="1.14.20.7"/>
    </reaction>
</comment>
<dbReference type="Pfam" id="PF03171">
    <property type="entry name" value="2OG-FeII_Oxy"/>
    <property type="match status" value="1"/>
</dbReference>
<evidence type="ECO:0000256" key="6">
    <source>
        <dbReference type="ARBA" id="ARBA00022666"/>
    </source>
</evidence>
<proteinExistence type="inferred from homology"/>
<dbReference type="Gene3D" id="2.60.120.330">
    <property type="entry name" value="B-lactam Antibiotic, Isopenicillin N Synthase, Chain"/>
    <property type="match status" value="1"/>
</dbReference>
<keyword evidence="11" id="KW-0479">Metal-binding</keyword>
<evidence type="ECO:0000259" key="12">
    <source>
        <dbReference type="PROSITE" id="PS51471"/>
    </source>
</evidence>
<dbReference type="InterPro" id="IPR050231">
    <property type="entry name" value="Iron_ascorbate_oxido_reductase"/>
</dbReference>
<dbReference type="EMBL" id="CP137852">
    <property type="protein sequence ID" value="WPB86761.1"/>
    <property type="molecule type" value="Genomic_DNA"/>
</dbReference>
<evidence type="ECO:0000256" key="11">
    <source>
        <dbReference type="RuleBase" id="RU003682"/>
    </source>
</evidence>
<evidence type="ECO:0000256" key="7">
    <source>
        <dbReference type="ARBA" id="ARBA00031011"/>
    </source>
</evidence>
<accession>A0ABZ0PM10</accession>
<feature type="domain" description="Fe2OG dioxygenase" evidence="12">
    <location>
        <begin position="182"/>
        <end position="291"/>
    </location>
</feature>
<evidence type="ECO:0000256" key="5">
    <source>
        <dbReference type="ARBA" id="ARBA00019045"/>
    </source>
</evidence>
<evidence type="ECO:0000256" key="10">
    <source>
        <dbReference type="ARBA" id="ARBA00049359"/>
    </source>
</evidence>
<comment type="catalytic activity">
    <reaction evidence="9">
        <text>2-oxoglutarate + O2 + 2 H(+) = ethene + 3 CO2 + H2O</text>
        <dbReference type="Rhea" id="RHEA:31523"/>
        <dbReference type="ChEBI" id="CHEBI:15377"/>
        <dbReference type="ChEBI" id="CHEBI:15378"/>
        <dbReference type="ChEBI" id="CHEBI:15379"/>
        <dbReference type="ChEBI" id="CHEBI:16526"/>
        <dbReference type="ChEBI" id="CHEBI:16810"/>
        <dbReference type="ChEBI" id="CHEBI:18153"/>
        <dbReference type="EC" id="1.13.12.19"/>
    </reaction>
</comment>
<dbReference type="EC" id="1.13.12.19" evidence="4"/>
<dbReference type="PANTHER" id="PTHR47990">
    <property type="entry name" value="2-OXOGLUTARATE (2OG) AND FE(II)-DEPENDENT OXYGENASE SUPERFAMILY PROTEIN-RELATED"/>
    <property type="match status" value="1"/>
</dbReference>
<dbReference type="PRINTS" id="PR00682">
    <property type="entry name" value="IPNSYNTHASE"/>
</dbReference>
<keyword evidence="14" id="KW-1185">Reference proteome</keyword>
<dbReference type="Proteomes" id="UP001305521">
    <property type="component" value="Chromosome"/>
</dbReference>
<dbReference type="InterPro" id="IPR044861">
    <property type="entry name" value="IPNS-like_FE2OG_OXY"/>
</dbReference>
<evidence type="ECO:0000256" key="2">
    <source>
        <dbReference type="ARBA" id="ARBA00004767"/>
    </source>
</evidence>
<evidence type="ECO:0000313" key="13">
    <source>
        <dbReference type="EMBL" id="WPB86761.1"/>
    </source>
</evidence>
<dbReference type="InterPro" id="IPR027443">
    <property type="entry name" value="IPNS-like_sf"/>
</dbReference>
<dbReference type="RefSeq" id="WP_318650729.1">
    <property type="nucleotide sequence ID" value="NZ_CP137852.1"/>
</dbReference>
<organism evidence="13 14">
    <name type="scientific">Sediminicoccus rosea</name>
    <dbReference type="NCBI Taxonomy" id="1225128"/>
    <lineage>
        <taxon>Bacteria</taxon>
        <taxon>Pseudomonadati</taxon>
        <taxon>Pseudomonadota</taxon>
        <taxon>Alphaproteobacteria</taxon>
        <taxon>Acetobacterales</taxon>
        <taxon>Roseomonadaceae</taxon>
        <taxon>Sediminicoccus</taxon>
    </lineage>
</organism>
<evidence type="ECO:0000313" key="14">
    <source>
        <dbReference type="Proteomes" id="UP001305521"/>
    </source>
</evidence>
<dbReference type="PROSITE" id="PS51471">
    <property type="entry name" value="FE2OG_OXY"/>
    <property type="match status" value="1"/>
</dbReference>
<name>A0ABZ0PM10_9PROT</name>
<dbReference type="Pfam" id="PF14226">
    <property type="entry name" value="DIOX_N"/>
    <property type="match status" value="1"/>
</dbReference>
<comment type="cofactor">
    <cofactor evidence="1">
        <name>Fe(2+)</name>
        <dbReference type="ChEBI" id="CHEBI:29033"/>
    </cofactor>
</comment>
<gene>
    <name evidence="13" type="ORF">R9Z33_07735</name>
</gene>
<dbReference type="InterPro" id="IPR026992">
    <property type="entry name" value="DIOX_N"/>
</dbReference>
<protein>
    <recommendedName>
        <fullName evidence="5">2-oxoglutarate-dependent ethylene/succinate-forming enzyme</fullName>
        <ecNumber evidence="4">1.13.12.19</ecNumber>
        <ecNumber evidence="3">1.14.20.7</ecNumber>
    </recommendedName>
    <alternativeName>
        <fullName evidence="7">2-oxoglutarate dioxygenase (ethylene-forming)</fullName>
    </alternativeName>
    <alternativeName>
        <fullName evidence="8">2-oxoglutarate/L-arginine monooxygenase/decarboxylase (succinate-forming)</fullName>
    </alternativeName>
</protein>
<dbReference type="SUPFAM" id="SSF51197">
    <property type="entry name" value="Clavaminate synthase-like"/>
    <property type="match status" value="1"/>
</dbReference>
<keyword evidence="6" id="KW-0266">Ethylene biosynthesis</keyword>
<dbReference type="InterPro" id="IPR005123">
    <property type="entry name" value="Oxoglu/Fe-dep_dioxygenase_dom"/>
</dbReference>
<dbReference type="EC" id="1.14.20.7" evidence="3"/>
<keyword evidence="11" id="KW-0560">Oxidoreductase</keyword>
<comment type="similarity">
    <text evidence="11">Belongs to the iron/ascorbate-dependent oxidoreductase family.</text>
</comment>
<evidence type="ECO:0000256" key="4">
    <source>
        <dbReference type="ARBA" id="ARBA00012531"/>
    </source>
</evidence>
<sequence length="331" mass="36100">MNVSLPAIPTINLGRFLRGSAEERAEIAATVAETCRRVGFLIISGHSLDQDFFDRVVRESFAFYDQPRAVKDRFHPTGPARQRGYHGMATRGLGRTLGQDAPLDLRESYFLGPVDDHQAHFAHIPEAATSYAPNILPDSPEGFGETLVALYRSFEQVAADMYRLFAVSLGLPEGYFDGMIQRHFSILAAHHYPPLAEPPEPGQLRTGAHTDFGAMTILAMTEAQGGLEARLPDGSWAPVQAKRGELVINLGDMMQRWTNDAWASTLHRVVNPPGLAMASSRRLSVGFFVHPDYDAAISAIPTCVAAGEAPKYPTITAGEHIAAKIARSHKG</sequence>
<comment type="pathway">
    <text evidence="2">Alkene biosynthesis; ethylene biosynthesis via 2-oxoglutarate.</text>
</comment>